<feature type="signal peptide" evidence="2">
    <location>
        <begin position="1"/>
        <end position="22"/>
    </location>
</feature>
<dbReference type="Proteomes" id="UP000195729">
    <property type="component" value="Chromosome"/>
</dbReference>
<feature type="chain" id="PRO_5012530570" description="YdgH/BhsA/McbA-like domain-containing protein" evidence="2">
    <location>
        <begin position="23"/>
        <end position="91"/>
    </location>
</feature>
<dbReference type="PANTHER" id="PTHR34156:SF9">
    <property type="entry name" value="SECRETED PROTEIN"/>
    <property type="match status" value="1"/>
</dbReference>
<protein>
    <recommendedName>
        <fullName evidence="3">YdgH/BhsA/McbA-like domain-containing protein</fullName>
    </recommendedName>
</protein>
<keyword evidence="1 2" id="KW-0732">Signal</keyword>
<dbReference type="InterPro" id="IPR036275">
    <property type="entry name" value="YdgH-like_sf"/>
</dbReference>
<dbReference type="RefSeq" id="WP_087486781.1">
    <property type="nucleotide sequence ID" value="NZ_CP015579.1"/>
</dbReference>
<sequence length="91" mass="9724">MKFINYAIPALVAGVLSFSAFAAEEVTQDQVDQMKLTSLGTVSVSTTDNATAPMDAHKILSKEADEKGGKYFRVIAGREHGSISAVAEVYK</sequence>
<evidence type="ECO:0000256" key="2">
    <source>
        <dbReference type="SAM" id="SignalP"/>
    </source>
</evidence>
<proteinExistence type="predicted"/>
<dbReference type="Pfam" id="PF07338">
    <property type="entry name" value="YdgH_BhsA-like"/>
    <property type="match status" value="1"/>
</dbReference>
<reference evidence="6 7" key="1">
    <citation type="submission" date="2016-05" db="EMBL/GenBank/DDBJ databases">
        <title>Complete genome sequence of two 2,5-diketo-D-glunonic acid producing strain Tatumella citrea.</title>
        <authorList>
            <person name="Duan C."/>
            <person name="Yang J."/>
            <person name="Yang S."/>
        </authorList>
    </citation>
    <scope>NUCLEOTIDE SEQUENCE [LARGE SCALE GENOMIC DNA]</scope>
    <source>
        <strain evidence="5 6">ATCC 39140</strain>
        <strain evidence="4 7">DSM 13699</strain>
    </source>
</reference>
<dbReference type="InterPro" id="IPR051096">
    <property type="entry name" value="BhsA/McbA_stress_biofilm_assoc"/>
</dbReference>
<keyword evidence="6" id="KW-1185">Reference proteome</keyword>
<organism evidence="4 7">
    <name type="scientific">Tatumella citrea</name>
    <name type="common">Pantoea citrea</name>
    <dbReference type="NCBI Taxonomy" id="53336"/>
    <lineage>
        <taxon>Bacteria</taxon>
        <taxon>Pseudomonadati</taxon>
        <taxon>Pseudomonadota</taxon>
        <taxon>Gammaproteobacteria</taxon>
        <taxon>Enterobacterales</taxon>
        <taxon>Erwiniaceae</taxon>
        <taxon>Tatumella</taxon>
    </lineage>
</organism>
<evidence type="ECO:0000256" key="1">
    <source>
        <dbReference type="ARBA" id="ARBA00022729"/>
    </source>
</evidence>
<evidence type="ECO:0000259" key="3">
    <source>
        <dbReference type="Pfam" id="PF07338"/>
    </source>
</evidence>
<dbReference type="AlphaFoldDB" id="A0A1Y0LF54"/>
<evidence type="ECO:0000313" key="6">
    <source>
        <dbReference type="Proteomes" id="UP000195729"/>
    </source>
</evidence>
<dbReference type="EMBL" id="CP015581">
    <property type="protein sequence ID" value="ARU96405.1"/>
    <property type="molecule type" value="Genomic_DNA"/>
</dbReference>
<dbReference type="SUPFAM" id="SSF159871">
    <property type="entry name" value="YdgH-like"/>
    <property type="match status" value="1"/>
</dbReference>
<dbReference type="Proteomes" id="UP000195814">
    <property type="component" value="Chromosome"/>
</dbReference>
<dbReference type="KEGG" id="tci:A7K98_00290"/>
<accession>A0A1Y0LF54</accession>
<dbReference type="InterPro" id="IPR025543">
    <property type="entry name" value="Dodecin-like"/>
</dbReference>
<dbReference type="InterPro" id="IPR010854">
    <property type="entry name" value="YdgH/BhsA/McbA-like_dom"/>
</dbReference>
<name>A0A1Y0LF54_TATCI</name>
<feature type="domain" description="YdgH/BhsA/McbA-like" evidence="3">
    <location>
        <begin position="37"/>
        <end position="91"/>
    </location>
</feature>
<dbReference type="OrthoDB" id="6520115at2"/>
<dbReference type="EMBL" id="CP015579">
    <property type="protein sequence ID" value="ARU92370.1"/>
    <property type="molecule type" value="Genomic_DNA"/>
</dbReference>
<evidence type="ECO:0000313" key="7">
    <source>
        <dbReference type="Proteomes" id="UP000195814"/>
    </source>
</evidence>
<evidence type="ECO:0000313" key="4">
    <source>
        <dbReference type="EMBL" id="ARU92370.1"/>
    </source>
</evidence>
<gene>
    <name evidence="4" type="ORF">A7K98_00290</name>
    <name evidence="5" type="ORF">A7K99_00290</name>
</gene>
<evidence type="ECO:0000313" key="5">
    <source>
        <dbReference type="EMBL" id="ARU96405.1"/>
    </source>
</evidence>
<dbReference type="Gene3D" id="3.30.1660.10">
    <property type="entry name" value="Flavin-binding protein dodecin"/>
    <property type="match status" value="1"/>
</dbReference>
<dbReference type="PANTHER" id="PTHR34156">
    <property type="entry name" value="OUTER MEMBRANE PROTEIN-RELATED-RELATED"/>
    <property type="match status" value="1"/>
</dbReference>